<name>J9GVR2_9ZZZZ</name>
<comment type="caution">
    <text evidence="2">The sequence shown here is derived from an EMBL/GenBank/DDBJ whole genome shotgun (WGS) entry which is preliminary data.</text>
</comment>
<feature type="non-terminal residue" evidence="2">
    <location>
        <position position="1"/>
    </location>
</feature>
<protein>
    <recommendedName>
        <fullName evidence="1">Outer membrane protein beta-barrel domain-containing protein</fullName>
    </recommendedName>
</protein>
<evidence type="ECO:0000313" key="2">
    <source>
        <dbReference type="EMBL" id="EJX04650.1"/>
    </source>
</evidence>
<feature type="domain" description="Outer membrane protein beta-barrel" evidence="1">
    <location>
        <begin position="254"/>
        <end position="451"/>
    </location>
</feature>
<dbReference type="AlphaFoldDB" id="J9GVR2"/>
<reference evidence="2" key="1">
    <citation type="journal article" date="2012" name="PLoS ONE">
        <title>Gene sets for utilization of primary and secondary nutrition supplies in the distal gut of endangered iberian lynx.</title>
        <authorList>
            <person name="Alcaide M."/>
            <person name="Messina E."/>
            <person name="Richter M."/>
            <person name="Bargiela R."/>
            <person name="Peplies J."/>
            <person name="Huws S.A."/>
            <person name="Newbold C.J."/>
            <person name="Golyshin P.N."/>
            <person name="Simon M.A."/>
            <person name="Lopez G."/>
            <person name="Yakimov M.M."/>
            <person name="Ferrer M."/>
        </authorList>
    </citation>
    <scope>NUCLEOTIDE SEQUENCE</scope>
</reference>
<gene>
    <name evidence="2" type="ORF">EVA_07242</name>
</gene>
<dbReference type="EMBL" id="AMCI01001738">
    <property type="protein sequence ID" value="EJX04650.1"/>
    <property type="molecule type" value="Genomic_DNA"/>
</dbReference>
<feature type="non-terminal residue" evidence="2">
    <location>
        <position position="473"/>
    </location>
</feature>
<proteinExistence type="predicted"/>
<sequence length="473" mass="53880">SGTTSSFANSWNKSGTKSTNVYSSFRLQWNPDSMTNITFRPSYSYSEGHNTGNSLSATFNGDPYQFDGMKNPLDSIFADNIKFTNPALYALMVNTNRRLSLGDNKSHNVNASLNLVRRLNVKGRNLSLRLQGGYTKSESNSYSISHINYNENSDKKPSFLNQYSTTPSKNYNYSARLGYVEPFAKNWFAEARYEFSYKYSDSDRSRFNLDSLAYDPYKTLFPGYDRFGNPDDYYPIGSLPTEAEALQAVRDLNNSQYATYKYYDHTANLGVRYNSEKIRFNVGADFNPEKTKMVYNRPGQHIDTLITRKVFNVSPSLRFRYKFSKTDQLDIRYRGSSSQPSMTDLLAVVDDADPLNISMGNPGLKPSWNNNLFVRYNGYDPARQQGMMGGFHFSQTRNAVSNRMVYDETTGVRYMRPENINGNWNGRGMFMINSALGKQKLFNISSFTSLNFDNSVGYVSRMQSKRQAASQGT</sequence>
<evidence type="ECO:0000259" key="1">
    <source>
        <dbReference type="Pfam" id="PF14905"/>
    </source>
</evidence>
<dbReference type="InterPro" id="IPR041700">
    <property type="entry name" value="OMP_b-brl_3"/>
</dbReference>
<accession>J9GVR2</accession>
<dbReference type="SUPFAM" id="SSF56935">
    <property type="entry name" value="Porins"/>
    <property type="match status" value="1"/>
</dbReference>
<organism evidence="2">
    <name type="scientific">gut metagenome</name>
    <dbReference type="NCBI Taxonomy" id="749906"/>
    <lineage>
        <taxon>unclassified sequences</taxon>
        <taxon>metagenomes</taxon>
        <taxon>organismal metagenomes</taxon>
    </lineage>
</organism>
<dbReference type="Pfam" id="PF14905">
    <property type="entry name" value="OMP_b-brl_3"/>
    <property type="match status" value="1"/>
</dbReference>